<sequence>MNRSSMDSFAGRRNNVTGSQHRRWSISGVTRDTDENLDLFSGNRRSVFITLPDESDVSLKLWRLSVGSAKPASNGTDDILSSVDGGKHDYDWLLTPPGTPLSSLDASETQPTLLAPRSSSALRSVSTTNASRLSATQSESCYSSRPLRSSSATRPSISSAVHRNAFSSNSNRSSSVLNTSSVSVTSSRSSTPTSRSSFPARPLTPSAHTVQSRSSISAKTRPAPTGSYGEKTRFTQNPRPLTPTARPQTPGNLSSISARSNSRPSTPTRRTPTPAPASAPAAGRSFSVGRVLPNGRNPVTASRGSSPSPRARPPQKPIVPLDFPNETPPNLRTTLPDRPVSAGRSRPGIAVTAKGNSGPVNPPRKNPSPIVTRGRLPELSGRSRLHANGHHIGAPESQKTSPVSETSMQKPAKSSTATEDSGFGRTISKKSLDMALRHMDIRHGTGSVRSLSSTTLFPQSIRSSAPKNQPARALDRSTSPSSNSVCSNGSMTDNGNCIDKSLDGEAKEEDGGLSAQPSEPDILESSHYDAILLKEDLKDTNWLHSVDDVSDQEPIFDHRFESLPEPFGLI</sequence>
<feature type="compositionally biased region" description="Low complexity" evidence="1">
    <location>
        <begin position="138"/>
        <end position="160"/>
    </location>
</feature>
<dbReference type="Proteomes" id="UP001141806">
    <property type="component" value="Unassembled WGS sequence"/>
</dbReference>
<accession>A0A9Q0KLE9</accession>
<evidence type="ECO:0000313" key="2">
    <source>
        <dbReference type="EMBL" id="KAJ4972376.1"/>
    </source>
</evidence>
<feature type="compositionally biased region" description="Polar residues" evidence="1">
    <location>
        <begin position="234"/>
        <end position="253"/>
    </location>
</feature>
<dbReference type="GO" id="GO:0055028">
    <property type="term" value="C:cortical microtubule"/>
    <property type="evidence" value="ECO:0007669"/>
    <property type="project" value="TreeGrafter"/>
</dbReference>
<dbReference type="AlphaFoldDB" id="A0A9Q0KLE9"/>
<evidence type="ECO:0000256" key="1">
    <source>
        <dbReference type="SAM" id="MobiDB-lite"/>
    </source>
</evidence>
<dbReference type="PANTHER" id="PTHR31949:SF2">
    <property type="entry name" value="OS05G0480600 PROTEIN"/>
    <property type="match status" value="1"/>
</dbReference>
<dbReference type="GO" id="GO:0043622">
    <property type="term" value="P:cortical microtubule organization"/>
    <property type="evidence" value="ECO:0007669"/>
    <property type="project" value="TreeGrafter"/>
</dbReference>
<gene>
    <name evidence="2" type="ORF">NE237_005475</name>
</gene>
<comment type="caution">
    <text evidence="2">The sequence shown here is derived from an EMBL/GenBank/DDBJ whole genome shotgun (WGS) entry which is preliminary data.</text>
</comment>
<name>A0A9Q0KLE9_9MAGN</name>
<feature type="compositionally biased region" description="Polar residues" evidence="1">
    <location>
        <begin position="397"/>
        <end position="419"/>
    </location>
</feature>
<dbReference type="OrthoDB" id="1927217at2759"/>
<protein>
    <submittedName>
        <fullName evidence="2">Uncharacterized protein</fullName>
    </submittedName>
</protein>
<dbReference type="PANTHER" id="PTHR31949">
    <property type="entry name" value="GASTRIC MUCIN-LIKE PROTEIN"/>
    <property type="match status" value="1"/>
</dbReference>
<feature type="compositionally biased region" description="Low complexity" evidence="1">
    <location>
        <begin position="167"/>
        <end position="197"/>
    </location>
</feature>
<feature type="compositionally biased region" description="Polar residues" evidence="1">
    <location>
        <begin position="206"/>
        <end position="218"/>
    </location>
</feature>
<organism evidence="2 3">
    <name type="scientific">Protea cynaroides</name>
    <dbReference type="NCBI Taxonomy" id="273540"/>
    <lineage>
        <taxon>Eukaryota</taxon>
        <taxon>Viridiplantae</taxon>
        <taxon>Streptophyta</taxon>
        <taxon>Embryophyta</taxon>
        <taxon>Tracheophyta</taxon>
        <taxon>Spermatophyta</taxon>
        <taxon>Magnoliopsida</taxon>
        <taxon>Proteales</taxon>
        <taxon>Proteaceae</taxon>
        <taxon>Protea</taxon>
    </lineage>
</organism>
<proteinExistence type="predicted"/>
<feature type="compositionally biased region" description="Low complexity" evidence="1">
    <location>
        <begin position="477"/>
        <end position="490"/>
    </location>
</feature>
<dbReference type="EMBL" id="JAMYWD010000005">
    <property type="protein sequence ID" value="KAJ4972376.1"/>
    <property type="molecule type" value="Genomic_DNA"/>
</dbReference>
<feature type="region of interest" description="Disordered" evidence="1">
    <location>
        <begin position="101"/>
        <end position="426"/>
    </location>
</feature>
<evidence type="ECO:0000313" key="3">
    <source>
        <dbReference type="Proteomes" id="UP001141806"/>
    </source>
</evidence>
<feature type="compositionally biased region" description="Polar residues" evidence="1">
    <location>
        <begin position="447"/>
        <end position="467"/>
    </location>
</feature>
<reference evidence="2" key="1">
    <citation type="journal article" date="2023" name="Plant J.">
        <title>The genome of the king protea, Protea cynaroides.</title>
        <authorList>
            <person name="Chang J."/>
            <person name="Duong T.A."/>
            <person name="Schoeman C."/>
            <person name="Ma X."/>
            <person name="Roodt D."/>
            <person name="Barker N."/>
            <person name="Li Z."/>
            <person name="Van de Peer Y."/>
            <person name="Mizrachi E."/>
        </authorList>
    </citation>
    <scope>NUCLEOTIDE SEQUENCE</scope>
    <source>
        <tissue evidence="2">Young leaves</tissue>
    </source>
</reference>
<feature type="compositionally biased region" description="Low complexity" evidence="1">
    <location>
        <begin position="111"/>
        <end position="128"/>
    </location>
</feature>
<feature type="region of interest" description="Disordered" evidence="1">
    <location>
        <begin position="1"/>
        <end position="24"/>
    </location>
</feature>
<keyword evidence="3" id="KW-1185">Reference proteome</keyword>
<feature type="region of interest" description="Disordered" evidence="1">
    <location>
        <begin position="445"/>
        <end position="521"/>
    </location>
</feature>
<feature type="compositionally biased region" description="Low complexity" evidence="1">
    <location>
        <begin position="254"/>
        <end position="285"/>
    </location>
</feature>